<name>A0A427YUS7_9TREE</name>
<dbReference type="GO" id="GO:0008270">
    <property type="term" value="F:zinc ion binding"/>
    <property type="evidence" value="ECO:0007669"/>
    <property type="project" value="InterPro"/>
</dbReference>
<evidence type="ECO:0000256" key="1">
    <source>
        <dbReference type="ARBA" id="ARBA00023242"/>
    </source>
</evidence>
<dbReference type="AlphaFoldDB" id="A0A427YUS7"/>
<evidence type="ECO:0000313" key="4">
    <source>
        <dbReference type="Proteomes" id="UP000279259"/>
    </source>
</evidence>
<feature type="domain" description="Xylanolytic transcriptional activator regulatory" evidence="2">
    <location>
        <begin position="203"/>
        <end position="432"/>
    </location>
</feature>
<evidence type="ECO:0000313" key="3">
    <source>
        <dbReference type="EMBL" id="RSH94755.1"/>
    </source>
</evidence>
<dbReference type="PANTHER" id="PTHR46910:SF40">
    <property type="entry name" value="ZN(II)2CYS6 TRANSCRIPTION FACTOR (EUROFUNG)"/>
    <property type="match status" value="1"/>
</dbReference>
<proteinExistence type="predicted"/>
<dbReference type="EMBL" id="RSCD01000002">
    <property type="protein sequence ID" value="RSH94755.1"/>
    <property type="molecule type" value="Genomic_DNA"/>
</dbReference>
<organism evidence="3 4">
    <name type="scientific">Saitozyma podzolica</name>
    <dbReference type="NCBI Taxonomy" id="1890683"/>
    <lineage>
        <taxon>Eukaryota</taxon>
        <taxon>Fungi</taxon>
        <taxon>Dikarya</taxon>
        <taxon>Basidiomycota</taxon>
        <taxon>Agaricomycotina</taxon>
        <taxon>Tremellomycetes</taxon>
        <taxon>Tremellales</taxon>
        <taxon>Trimorphomycetaceae</taxon>
        <taxon>Saitozyma</taxon>
    </lineage>
</organism>
<gene>
    <name evidence="3" type="ORF">EHS25_004561</name>
</gene>
<keyword evidence="4" id="KW-1185">Reference proteome</keyword>
<dbReference type="InterPro" id="IPR007219">
    <property type="entry name" value="XnlR_reg_dom"/>
</dbReference>
<dbReference type="STRING" id="1890683.A0A427YUS7"/>
<dbReference type="GO" id="GO:0006351">
    <property type="term" value="P:DNA-templated transcription"/>
    <property type="evidence" value="ECO:0007669"/>
    <property type="project" value="InterPro"/>
</dbReference>
<protein>
    <recommendedName>
        <fullName evidence="2">Xylanolytic transcriptional activator regulatory domain-containing protein</fullName>
    </recommendedName>
</protein>
<dbReference type="GO" id="GO:0003700">
    <property type="term" value="F:DNA-binding transcription factor activity"/>
    <property type="evidence" value="ECO:0007669"/>
    <property type="project" value="InterPro"/>
</dbReference>
<dbReference type="PANTHER" id="PTHR46910">
    <property type="entry name" value="TRANSCRIPTION FACTOR PDR1"/>
    <property type="match status" value="1"/>
</dbReference>
<accession>A0A427YUS7</accession>
<comment type="caution">
    <text evidence="3">The sequence shown here is derived from an EMBL/GenBank/DDBJ whole genome shotgun (WGS) entry which is preliminary data.</text>
</comment>
<dbReference type="GO" id="GO:0003677">
    <property type="term" value="F:DNA binding"/>
    <property type="evidence" value="ECO:0007669"/>
    <property type="project" value="InterPro"/>
</dbReference>
<dbReference type="Pfam" id="PF04082">
    <property type="entry name" value="Fungal_trans"/>
    <property type="match status" value="1"/>
</dbReference>
<keyword evidence="1" id="KW-0539">Nucleus</keyword>
<evidence type="ECO:0000259" key="2">
    <source>
        <dbReference type="Pfam" id="PF04082"/>
    </source>
</evidence>
<dbReference type="InterPro" id="IPR050987">
    <property type="entry name" value="AtrR-like"/>
</dbReference>
<dbReference type="Proteomes" id="UP000279259">
    <property type="component" value="Unassembled WGS sequence"/>
</dbReference>
<dbReference type="OrthoDB" id="4456959at2759"/>
<reference evidence="3 4" key="1">
    <citation type="submission" date="2018-11" db="EMBL/GenBank/DDBJ databases">
        <title>Genome sequence of Saitozyma podzolica DSM 27192.</title>
        <authorList>
            <person name="Aliyu H."/>
            <person name="Gorte O."/>
            <person name="Ochsenreither K."/>
        </authorList>
    </citation>
    <scope>NUCLEOTIDE SEQUENCE [LARGE SCALE GENOMIC DNA]</scope>
    <source>
        <strain evidence="3 4">DSM 27192</strain>
    </source>
</reference>
<sequence>MIRRGIPRPFRSSVSPRAPAHVLSCQQGIAVRLPVDQEKSDAIEIDPSVSKCRTVDGNVIIAGFWTSLAPSHSRASDEARQTNTGTPPTAVYSFETSATSATPTITSSEQGVTHLLRAVQVSSTSDAQSDLPNQVGAVTQHEGLFSDDSAGPFPAMADLQSSSRGEDPSVSALVRSDTLPRFPYNPSNVFDNTLNRGLLYKVIDLYFDYRFPLVPIIHRPSFIRDIHRNREDLPGQDEWISLVLSLVSATISHLPRALLPISSEEAKALAWRCFVHAWGCEVKGADSLSLIRLQTLLAIAAAQLGYENRSVTIRGIIASIIFKLGLHVERTYASFSPLEGELYRRIFWLKYGGDRSLVAVDGQATLYHEDECWSVQLPREIDDDYLTDTGCLEQPPGHVSIMTGFVLISKLFRREQNESDVVAELVVAGELIEMRRSGRHRPPTGQLLSARLVELDVLYDRIMSLMDDCPDRLKLDMGPSPFSAMHVSSAFL</sequence>
<dbReference type="CDD" id="cd12148">
    <property type="entry name" value="fungal_TF_MHR"/>
    <property type="match status" value="1"/>
</dbReference>